<evidence type="ECO:0000313" key="3">
    <source>
        <dbReference type="Proteomes" id="UP000053405"/>
    </source>
</evidence>
<dbReference type="AlphaFoldDB" id="L7LCW7"/>
<feature type="transmembrane region" description="Helical" evidence="1">
    <location>
        <begin position="38"/>
        <end position="57"/>
    </location>
</feature>
<evidence type="ECO:0000313" key="2">
    <source>
        <dbReference type="EMBL" id="GAC58955.1"/>
    </source>
</evidence>
<feature type="transmembrane region" description="Helical" evidence="1">
    <location>
        <begin position="109"/>
        <end position="137"/>
    </location>
</feature>
<accession>L7LCW7</accession>
<dbReference type="OrthoDB" id="3822725at2"/>
<keyword evidence="1" id="KW-1133">Transmembrane helix</keyword>
<feature type="transmembrane region" description="Helical" evidence="1">
    <location>
        <begin position="178"/>
        <end position="197"/>
    </location>
</feature>
<keyword evidence="1" id="KW-0472">Membrane</keyword>
<comment type="caution">
    <text evidence="2">The sequence shown here is derived from an EMBL/GenBank/DDBJ whole genome shotgun (WGS) entry which is preliminary data.</text>
</comment>
<evidence type="ECO:0000256" key="1">
    <source>
        <dbReference type="SAM" id="Phobius"/>
    </source>
</evidence>
<sequence>MSAPTAARTIDPNAPGVRFGAQLAVELRKLVDTRGPQVLLGILALLWLGVIATLSFAGSTVSFATGANGFGAVTRIFVGVLAILLVTSEWGQRSVVSAFTLEPRRERVIAAKLGAALIAAGVLLGLGLALAALIAAVRGGSFGDAALTVRGAGIRALFDVLMAFAMGLAILNTAGAIVGYIVLPEILVPVLLLLISLPSADDLSSGGTVYNKIAPWVYPQDSLSALSEAGAGGLAWARVLVCAVLWIGLPAVIGVYRVMSSEVK</sequence>
<reference evidence="2 3" key="1">
    <citation type="submission" date="2012-12" db="EMBL/GenBank/DDBJ databases">
        <title>Whole genome shotgun sequence of Gordonia hirsuta NBRC 16056.</title>
        <authorList>
            <person name="Isaki-Nakamura S."/>
            <person name="Hosoyama A."/>
            <person name="Tsuchikane K."/>
            <person name="Katsumata H."/>
            <person name="Baba S."/>
            <person name="Yamazaki S."/>
            <person name="Fujita N."/>
        </authorList>
    </citation>
    <scope>NUCLEOTIDE SEQUENCE [LARGE SCALE GENOMIC DNA]</scope>
    <source>
        <strain evidence="2 3">NBRC 16056</strain>
    </source>
</reference>
<dbReference type="EMBL" id="BANT01000062">
    <property type="protein sequence ID" value="GAC58955.1"/>
    <property type="molecule type" value="Genomic_DNA"/>
</dbReference>
<organism evidence="2 3">
    <name type="scientific">Gordonia hirsuta DSM 44140 = NBRC 16056</name>
    <dbReference type="NCBI Taxonomy" id="1121927"/>
    <lineage>
        <taxon>Bacteria</taxon>
        <taxon>Bacillati</taxon>
        <taxon>Actinomycetota</taxon>
        <taxon>Actinomycetes</taxon>
        <taxon>Mycobacteriales</taxon>
        <taxon>Gordoniaceae</taxon>
        <taxon>Gordonia</taxon>
    </lineage>
</organism>
<dbReference type="STRING" id="1121927.GOHSU_62_00080"/>
<feature type="transmembrane region" description="Helical" evidence="1">
    <location>
        <begin position="152"/>
        <end position="171"/>
    </location>
</feature>
<feature type="transmembrane region" description="Helical" evidence="1">
    <location>
        <begin position="235"/>
        <end position="256"/>
    </location>
</feature>
<protein>
    <recommendedName>
        <fullName evidence="4">ABC transporter permease protein</fullName>
    </recommendedName>
</protein>
<name>L7LCW7_9ACTN</name>
<keyword evidence="1" id="KW-0812">Transmembrane</keyword>
<feature type="transmembrane region" description="Helical" evidence="1">
    <location>
        <begin position="69"/>
        <end position="88"/>
    </location>
</feature>
<proteinExistence type="predicted"/>
<dbReference type="eggNOG" id="COG1277">
    <property type="taxonomic scope" value="Bacteria"/>
</dbReference>
<dbReference type="Proteomes" id="UP000053405">
    <property type="component" value="Unassembled WGS sequence"/>
</dbReference>
<keyword evidence="3" id="KW-1185">Reference proteome</keyword>
<evidence type="ECO:0008006" key="4">
    <source>
        <dbReference type="Google" id="ProtNLM"/>
    </source>
</evidence>
<gene>
    <name evidence="2" type="ORF">GOHSU_62_00080</name>
</gene>
<dbReference type="RefSeq" id="WP_005944106.1">
    <property type="nucleotide sequence ID" value="NZ_ATVK01000070.1"/>
</dbReference>